<gene>
    <name evidence="1" type="ORF">TTHERM_001026261</name>
</gene>
<protein>
    <submittedName>
        <fullName evidence="1">Uncharacterized protein</fullName>
    </submittedName>
</protein>
<name>W7XLC3_TETTS</name>
<accession>W7XLC3</accession>
<evidence type="ECO:0000313" key="1">
    <source>
        <dbReference type="EMBL" id="EWS76039.1"/>
    </source>
</evidence>
<organism evidence="1 2">
    <name type="scientific">Tetrahymena thermophila (strain SB210)</name>
    <dbReference type="NCBI Taxonomy" id="312017"/>
    <lineage>
        <taxon>Eukaryota</taxon>
        <taxon>Sar</taxon>
        <taxon>Alveolata</taxon>
        <taxon>Ciliophora</taxon>
        <taxon>Intramacronucleata</taxon>
        <taxon>Oligohymenophorea</taxon>
        <taxon>Hymenostomatida</taxon>
        <taxon>Tetrahymenina</taxon>
        <taxon>Tetrahymenidae</taxon>
        <taxon>Tetrahymena</taxon>
    </lineage>
</organism>
<sequence>MLNKANHQILIDQVINFLFVLFVKIKRKSKKQQTNQSIKELKNKESIYINCILIKQKRERQAIINTNSRFLFFKESIKQIGQLWLITRHLSIQASQQANKLSLISKSQSVLENRQARVKANILISQSVQQLIYI</sequence>
<dbReference type="InParanoid" id="W7XLC3"/>
<dbReference type="Proteomes" id="UP000009168">
    <property type="component" value="Unassembled WGS sequence"/>
</dbReference>
<proteinExistence type="predicted"/>
<dbReference type="KEGG" id="tet:TTHERM_001026261"/>
<keyword evidence="2" id="KW-1185">Reference proteome</keyword>
<dbReference type="EMBL" id="GG662823">
    <property type="protein sequence ID" value="EWS76039.1"/>
    <property type="molecule type" value="Genomic_DNA"/>
</dbReference>
<dbReference type="AlphaFoldDB" id="W7XLC3"/>
<evidence type="ECO:0000313" key="2">
    <source>
        <dbReference type="Proteomes" id="UP000009168"/>
    </source>
</evidence>
<dbReference type="GeneID" id="24441455"/>
<dbReference type="RefSeq" id="XP_012651423.1">
    <property type="nucleotide sequence ID" value="XM_012795969.1"/>
</dbReference>
<reference evidence="2" key="1">
    <citation type="journal article" date="2006" name="PLoS Biol.">
        <title>Macronuclear genome sequence of the ciliate Tetrahymena thermophila, a model eukaryote.</title>
        <authorList>
            <person name="Eisen J.A."/>
            <person name="Coyne R.S."/>
            <person name="Wu M."/>
            <person name="Wu D."/>
            <person name="Thiagarajan M."/>
            <person name="Wortman J.R."/>
            <person name="Badger J.H."/>
            <person name="Ren Q."/>
            <person name="Amedeo P."/>
            <person name="Jones K.M."/>
            <person name="Tallon L.J."/>
            <person name="Delcher A.L."/>
            <person name="Salzberg S.L."/>
            <person name="Silva J.C."/>
            <person name="Haas B.J."/>
            <person name="Majoros W.H."/>
            <person name="Farzad M."/>
            <person name="Carlton J.M."/>
            <person name="Smith R.K. Jr."/>
            <person name="Garg J."/>
            <person name="Pearlman R.E."/>
            <person name="Karrer K.M."/>
            <person name="Sun L."/>
            <person name="Manning G."/>
            <person name="Elde N.C."/>
            <person name="Turkewitz A.P."/>
            <person name="Asai D.J."/>
            <person name="Wilkes D.E."/>
            <person name="Wang Y."/>
            <person name="Cai H."/>
            <person name="Collins K."/>
            <person name="Stewart B.A."/>
            <person name="Lee S.R."/>
            <person name="Wilamowska K."/>
            <person name="Weinberg Z."/>
            <person name="Ruzzo W.L."/>
            <person name="Wloga D."/>
            <person name="Gaertig J."/>
            <person name="Frankel J."/>
            <person name="Tsao C.-C."/>
            <person name="Gorovsky M.A."/>
            <person name="Keeling P.J."/>
            <person name="Waller R.F."/>
            <person name="Patron N.J."/>
            <person name="Cherry J.M."/>
            <person name="Stover N.A."/>
            <person name="Krieger C.J."/>
            <person name="del Toro C."/>
            <person name="Ryder H.F."/>
            <person name="Williamson S.C."/>
            <person name="Barbeau R.A."/>
            <person name="Hamilton E.P."/>
            <person name="Orias E."/>
        </authorList>
    </citation>
    <scope>NUCLEOTIDE SEQUENCE [LARGE SCALE GENOMIC DNA]</scope>
    <source>
        <strain evidence="2">SB210</strain>
    </source>
</reference>